<evidence type="ECO:0000256" key="2">
    <source>
        <dbReference type="SAM" id="SignalP"/>
    </source>
</evidence>
<gene>
    <name evidence="3" type="ORF">SAMN04488071_0674</name>
</gene>
<evidence type="ECO:0000313" key="3">
    <source>
        <dbReference type="EMBL" id="SDD43877.1"/>
    </source>
</evidence>
<name>A0A1G6UTI0_9PROT</name>
<dbReference type="RefSeq" id="WP_068307885.1">
    <property type="nucleotide sequence ID" value="NZ_FNAK01000001.1"/>
</dbReference>
<dbReference type="OrthoDB" id="7596780at2"/>
<sequence>MNRIAATLLASTGLALCVSIGPVTADDTPTLDNFKKCASIKDDAKRLACFDKAAAGFDFEKATASLNEAKRLRAEAKTLKEEKRKLAEAEKRREAELAAQRTEEFGRADAEVRTVDRVESAIKRVIEPRVGGKYLVLENGMVWQIVDGGRTGPVKEGMAVHINKTAFGGYLLTFELTRRTFRVKRAN</sequence>
<keyword evidence="1" id="KW-0175">Coiled coil</keyword>
<keyword evidence="4" id="KW-1185">Reference proteome</keyword>
<feature type="coiled-coil region" evidence="1">
    <location>
        <begin position="62"/>
        <end position="99"/>
    </location>
</feature>
<feature type="chain" id="PRO_5010168736" evidence="2">
    <location>
        <begin position="26"/>
        <end position="187"/>
    </location>
</feature>
<dbReference type="EMBL" id="FNAK01000001">
    <property type="protein sequence ID" value="SDD43877.1"/>
    <property type="molecule type" value="Genomic_DNA"/>
</dbReference>
<dbReference type="Proteomes" id="UP000183685">
    <property type="component" value="Unassembled WGS sequence"/>
</dbReference>
<accession>A0A1G6UTI0</accession>
<proteinExistence type="predicted"/>
<organism evidence="3 4">
    <name type="scientific">Kordiimonas lacus</name>
    <dbReference type="NCBI Taxonomy" id="637679"/>
    <lineage>
        <taxon>Bacteria</taxon>
        <taxon>Pseudomonadati</taxon>
        <taxon>Pseudomonadota</taxon>
        <taxon>Alphaproteobacteria</taxon>
        <taxon>Kordiimonadales</taxon>
        <taxon>Kordiimonadaceae</taxon>
        <taxon>Kordiimonas</taxon>
    </lineage>
</organism>
<keyword evidence="2" id="KW-0732">Signal</keyword>
<evidence type="ECO:0000313" key="4">
    <source>
        <dbReference type="Proteomes" id="UP000183685"/>
    </source>
</evidence>
<dbReference type="AlphaFoldDB" id="A0A1G6UTI0"/>
<protein>
    <submittedName>
        <fullName evidence="3">Uncharacterized protein</fullName>
    </submittedName>
</protein>
<reference evidence="3 4" key="1">
    <citation type="submission" date="2016-10" db="EMBL/GenBank/DDBJ databases">
        <authorList>
            <person name="de Groot N.N."/>
        </authorList>
    </citation>
    <scope>NUCLEOTIDE SEQUENCE [LARGE SCALE GENOMIC DNA]</scope>
    <source>
        <strain evidence="3 4">CGMCC 1.9109</strain>
    </source>
</reference>
<feature type="signal peptide" evidence="2">
    <location>
        <begin position="1"/>
        <end position="25"/>
    </location>
</feature>
<evidence type="ECO:0000256" key="1">
    <source>
        <dbReference type="SAM" id="Coils"/>
    </source>
</evidence>